<evidence type="ECO:0000256" key="1">
    <source>
        <dbReference type="ARBA" id="ARBA00000085"/>
    </source>
</evidence>
<evidence type="ECO:0000256" key="6">
    <source>
        <dbReference type="PROSITE-ProRule" id="PRU00169"/>
    </source>
</evidence>
<dbReference type="PROSITE" id="PS50109">
    <property type="entry name" value="HIS_KIN"/>
    <property type="match status" value="1"/>
</dbReference>
<dbReference type="InterPro" id="IPR036097">
    <property type="entry name" value="HisK_dim/P_sf"/>
</dbReference>
<gene>
    <name evidence="10" type="ORF">CYPRO_1895</name>
</gene>
<evidence type="ECO:0000256" key="2">
    <source>
        <dbReference type="ARBA" id="ARBA00012438"/>
    </source>
</evidence>
<dbReference type="GO" id="GO:0000155">
    <property type="term" value="F:phosphorelay sensor kinase activity"/>
    <property type="evidence" value="ECO:0007669"/>
    <property type="project" value="InterPro"/>
</dbReference>
<dbReference type="SMART" id="SM00448">
    <property type="entry name" value="REC"/>
    <property type="match status" value="1"/>
</dbReference>
<name>A0A345UKZ3_9BACT</name>
<accession>A0A345UKZ3</accession>
<dbReference type="Proteomes" id="UP000254808">
    <property type="component" value="Chromosome"/>
</dbReference>
<dbReference type="InterPro" id="IPR011006">
    <property type="entry name" value="CheY-like_superfamily"/>
</dbReference>
<evidence type="ECO:0000256" key="3">
    <source>
        <dbReference type="ARBA" id="ARBA00022553"/>
    </source>
</evidence>
<dbReference type="Gene3D" id="3.30.565.10">
    <property type="entry name" value="Histidine kinase-like ATPase, C-terminal domain"/>
    <property type="match status" value="1"/>
</dbReference>
<dbReference type="EC" id="2.7.13.3" evidence="2"/>
<dbReference type="SMART" id="SM00388">
    <property type="entry name" value="HisKA"/>
    <property type="match status" value="1"/>
</dbReference>
<dbReference type="KEGG" id="cprv:CYPRO_1895"/>
<dbReference type="PROSITE" id="PS50110">
    <property type="entry name" value="RESPONSE_REGULATORY"/>
    <property type="match status" value="1"/>
</dbReference>
<comment type="catalytic activity">
    <reaction evidence="1">
        <text>ATP + protein L-histidine = ADP + protein N-phospho-L-histidine.</text>
        <dbReference type="EC" id="2.7.13.3"/>
    </reaction>
</comment>
<dbReference type="Pfam" id="PF00512">
    <property type="entry name" value="HisKA"/>
    <property type="match status" value="1"/>
</dbReference>
<feature type="coiled-coil region" evidence="7">
    <location>
        <begin position="170"/>
        <end position="207"/>
    </location>
</feature>
<dbReference type="PRINTS" id="PR00344">
    <property type="entry name" value="BCTRLSENSOR"/>
</dbReference>
<keyword evidence="7" id="KW-0175">Coiled coil</keyword>
<dbReference type="Pfam" id="PF02518">
    <property type="entry name" value="HATPase_c"/>
    <property type="match status" value="1"/>
</dbReference>
<dbReference type="EMBL" id="CP027806">
    <property type="protein sequence ID" value="AXJ01145.1"/>
    <property type="molecule type" value="Genomic_DNA"/>
</dbReference>
<dbReference type="OrthoDB" id="9781208at2"/>
<dbReference type="Gene3D" id="1.10.287.130">
    <property type="match status" value="1"/>
</dbReference>
<evidence type="ECO:0000313" key="11">
    <source>
        <dbReference type="Proteomes" id="UP000254808"/>
    </source>
</evidence>
<dbReference type="RefSeq" id="WP_114984369.1">
    <property type="nucleotide sequence ID" value="NZ_CP027806.1"/>
</dbReference>
<keyword evidence="4" id="KW-0808">Transferase</keyword>
<dbReference type="AlphaFoldDB" id="A0A345UKZ3"/>
<dbReference type="SUPFAM" id="SSF55874">
    <property type="entry name" value="ATPase domain of HSP90 chaperone/DNA topoisomerase II/histidine kinase"/>
    <property type="match status" value="1"/>
</dbReference>
<evidence type="ECO:0000256" key="4">
    <source>
        <dbReference type="ARBA" id="ARBA00022679"/>
    </source>
</evidence>
<feature type="modified residue" description="4-aspartylphosphate" evidence="6">
    <location>
        <position position="62"/>
    </location>
</feature>
<feature type="domain" description="Histidine kinase" evidence="8">
    <location>
        <begin position="207"/>
        <end position="417"/>
    </location>
</feature>
<dbReference type="SUPFAM" id="SSF47384">
    <property type="entry name" value="Homodimeric domain of signal transducing histidine kinase"/>
    <property type="match status" value="1"/>
</dbReference>
<evidence type="ECO:0000256" key="5">
    <source>
        <dbReference type="ARBA" id="ARBA00022777"/>
    </source>
</evidence>
<dbReference type="CDD" id="cd00082">
    <property type="entry name" value="HisKA"/>
    <property type="match status" value="1"/>
</dbReference>
<dbReference type="InterPro" id="IPR004358">
    <property type="entry name" value="Sig_transdc_His_kin-like_C"/>
</dbReference>
<dbReference type="InterPro" id="IPR003661">
    <property type="entry name" value="HisK_dim/P_dom"/>
</dbReference>
<dbReference type="InterPro" id="IPR003594">
    <property type="entry name" value="HATPase_dom"/>
</dbReference>
<dbReference type="InterPro" id="IPR005467">
    <property type="entry name" value="His_kinase_dom"/>
</dbReference>
<dbReference type="SMART" id="SM00387">
    <property type="entry name" value="HATPase_c"/>
    <property type="match status" value="1"/>
</dbReference>
<reference evidence="10 11" key="1">
    <citation type="submission" date="2018-03" db="EMBL/GenBank/DDBJ databases">
        <title>Phenotypic and genomic properties of Cyclonatronum proteinivorum gen. nov., sp. nov., a haloalkaliphilic bacteroidete from soda lakes possessing Na+-translocating rhodopsin.</title>
        <authorList>
            <person name="Toshchakov S.V."/>
            <person name="Korzhenkov A."/>
            <person name="Samarov N.I."/>
            <person name="Kublanov I.V."/>
            <person name="Muntyan M.S."/>
            <person name="Sorokin D.Y."/>
        </authorList>
    </citation>
    <scope>NUCLEOTIDE SEQUENCE [LARGE SCALE GENOMIC DNA]</scope>
    <source>
        <strain evidence="10 11">Omega</strain>
    </source>
</reference>
<dbReference type="Gene3D" id="3.40.50.2300">
    <property type="match status" value="1"/>
</dbReference>
<dbReference type="PANTHER" id="PTHR43547">
    <property type="entry name" value="TWO-COMPONENT HISTIDINE KINASE"/>
    <property type="match status" value="1"/>
</dbReference>
<sequence length="417" mass="47507">MNYFVDQTFADGYVLLAEDSMVQAKKLKRFFDTRNIKAVVCKNGQDALEQAKKEKPELIISDVMMPVMDGYEFCSKVKSEPSITDVPFILLTSLGDPMDIIRGLQAGADNFITKPYEESYLMSRISYLIANRHVRRMGSGDMSIEIVFQNQKFEINSDKKQILDLLLSVYEAAISRNEELINTQRRLEKLNEDLKEANQELEAFTRTVSHDLRSPLSGIIGLVELLMEDFATSLDKEAFPFLEAILHSSQNMQQLINDLLSFSRSGSLEISPHEIDLTEMVKNIVADLTNLTYRHDCEITIDEGMKINADPKLFRVLMNNLIENSLKYSQNKENPHIHIGHEESDGQTVFFVKDNGTGFDMDKADNLFRPFIRLHDQTQYDGTGVGLSTVKRIVDRHGGQIWFDSKPGQGTTFYFSI</sequence>
<dbReference type="SUPFAM" id="SSF52172">
    <property type="entry name" value="CheY-like"/>
    <property type="match status" value="1"/>
</dbReference>
<evidence type="ECO:0000259" key="9">
    <source>
        <dbReference type="PROSITE" id="PS50110"/>
    </source>
</evidence>
<dbReference type="PANTHER" id="PTHR43547:SF2">
    <property type="entry name" value="HYBRID SIGNAL TRANSDUCTION HISTIDINE KINASE C"/>
    <property type="match status" value="1"/>
</dbReference>
<organism evidence="10 11">
    <name type="scientific">Cyclonatronum proteinivorum</name>
    <dbReference type="NCBI Taxonomy" id="1457365"/>
    <lineage>
        <taxon>Bacteria</taxon>
        <taxon>Pseudomonadati</taxon>
        <taxon>Balneolota</taxon>
        <taxon>Balneolia</taxon>
        <taxon>Balneolales</taxon>
        <taxon>Cyclonatronaceae</taxon>
        <taxon>Cyclonatronum</taxon>
    </lineage>
</organism>
<dbReference type="InterPro" id="IPR001789">
    <property type="entry name" value="Sig_transdc_resp-reg_receiver"/>
</dbReference>
<dbReference type="Pfam" id="PF00072">
    <property type="entry name" value="Response_reg"/>
    <property type="match status" value="1"/>
</dbReference>
<keyword evidence="5" id="KW-0418">Kinase</keyword>
<evidence type="ECO:0000256" key="7">
    <source>
        <dbReference type="SAM" id="Coils"/>
    </source>
</evidence>
<dbReference type="FunFam" id="3.30.565.10:FF:000006">
    <property type="entry name" value="Sensor histidine kinase WalK"/>
    <property type="match status" value="1"/>
</dbReference>
<evidence type="ECO:0000313" key="10">
    <source>
        <dbReference type="EMBL" id="AXJ01145.1"/>
    </source>
</evidence>
<protein>
    <recommendedName>
        <fullName evidence="2">histidine kinase</fullName>
        <ecNumber evidence="2">2.7.13.3</ecNumber>
    </recommendedName>
</protein>
<keyword evidence="3 6" id="KW-0597">Phosphoprotein</keyword>
<evidence type="ECO:0000259" key="8">
    <source>
        <dbReference type="PROSITE" id="PS50109"/>
    </source>
</evidence>
<dbReference type="InterPro" id="IPR036890">
    <property type="entry name" value="HATPase_C_sf"/>
</dbReference>
<proteinExistence type="predicted"/>
<feature type="domain" description="Response regulatory" evidence="9">
    <location>
        <begin position="13"/>
        <end position="129"/>
    </location>
</feature>
<keyword evidence="11" id="KW-1185">Reference proteome</keyword>